<evidence type="ECO:0000313" key="1">
    <source>
        <dbReference type="EMBL" id="MDA6072684.1"/>
    </source>
</evidence>
<name>A0ABT4WLA5_9FLAO</name>
<accession>A0ABT4WLA5</accession>
<dbReference type="RefSeq" id="WP_271338642.1">
    <property type="nucleotide sequence ID" value="NZ_JAMZNK010000076.1"/>
</dbReference>
<dbReference type="EMBL" id="JAMZNK010000076">
    <property type="protein sequence ID" value="MDA6072684.1"/>
    <property type="molecule type" value="Genomic_DNA"/>
</dbReference>
<comment type="caution">
    <text evidence="1">The sequence shown here is derived from an EMBL/GenBank/DDBJ whole genome shotgun (WGS) entry which is preliminary data.</text>
</comment>
<sequence length="243" mass="28181">MKNLQNTPPIIVQSKSIGHPINYKWNKKKIDQFLDPSEENEDLENALLQINHKASVGLTAALLEWVYWRYTGYTKMNSDIQKRIEALWFSVDNRENTKPLLFDAGFDISASGHVSGRLWIALMNVRMIDVMYRKGSYLLQGELIGLVLLARNITPKKSTFDKWFSRKITALQQEYPSQYTKDNIDVTDEAIYDSSNEPVICRDFFFNPEFEYTKEASENALEDFVENIDYKTNPFLGLSRKAL</sequence>
<evidence type="ECO:0000313" key="2">
    <source>
        <dbReference type="Proteomes" id="UP001212170"/>
    </source>
</evidence>
<keyword evidence="2" id="KW-1185">Reference proteome</keyword>
<organism evidence="1 2">
    <name type="scientific">Flavobacterium azizsancarii</name>
    <dbReference type="NCBI Taxonomy" id="2961580"/>
    <lineage>
        <taxon>Bacteria</taxon>
        <taxon>Pseudomonadati</taxon>
        <taxon>Bacteroidota</taxon>
        <taxon>Flavobacteriia</taxon>
        <taxon>Flavobacteriales</taxon>
        <taxon>Flavobacteriaceae</taxon>
        <taxon>Flavobacterium</taxon>
    </lineage>
</organism>
<gene>
    <name evidence="1" type="ORF">NJT12_23970</name>
</gene>
<dbReference type="Proteomes" id="UP001212170">
    <property type="component" value="Unassembled WGS sequence"/>
</dbReference>
<protein>
    <submittedName>
        <fullName evidence="1">Uncharacterized protein</fullName>
    </submittedName>
</protein>
<reference evidence="1 2" key="1">
    <citation type="journal article" date="2023" name="Chemosphere">
        <title>Whole genome analysis of Flavobacterium aziz-sancarii sp. nov., isolated from Ardley Island (Antarctica), revealed a rich resistome and bioremediation potential.</title>
        <authorList>
            <person name="Otur C."/>
            <person name="Okay S."/>
            <person name="Kurt-Kizildogan A."/>
        </authorList>
    </citation>
    <scope>NUCLEOTIDE SEQUENCE [LARGE SCALE GENOMIC DNA]</scope>
    <source>
        <strain evidence="1 2">AC</strain>
    </source>
</reference>
<proteinExistence type="predicted"/>